<feature type="signal peptide" evidence="1">
    <location>
        <begin position="1"/>
        <end position="16"/>
    </location>
</feature>
<sequence>MLVFLLVFSLFSLSFQWSLLAWFRSSACNQGGNGRHPEASNKKCLSQYHRFYGQSAKVVLVSRVVTASSKRICTFEFCFYKLVFELLAFLHQPKSAVS</sequence>
<feature type="chain" id="PRO_5026901648" evidence="1">
    <location>
        <begin position="17"/>
        <end position="98"/>
    </location>
</feature>
<accession>A0A6M2D9C4</accession>
<organism evidence="2">
    <name type="scientific">Rhipicephalus microplus</name>
    <name type="common">Cattle tick</name>
    <name type="synonym">Boophilus microplus</name>
    <dbReference type="NCBI Taxonomy" id="6941"/>
    <lineage>
        <taxon>Eukaryota</taxon>
        <taxon>Metazoa</taxon>
        <taxon>Ecdysozoa</taxon>
        <taxon>Arthropoda</taxon>
        <taxon>Chelicerata</taxon>
        <taxon>Arachnida</taxon>
        <taxon>Acari</taxon>
        <taxon>Parasitiformes</taxon>
        <taxon>Ixodida</taxon>
        <taxon>Ixodoidea</taxon>
        <taxon>Ixodidae</taxon>
        <taxon>Rhipicephalinae</taxon>
        <taxon>Rhipicephalus</taxon>
        <taxon>Boophilus</taxon>
    </lineage>
</organism>
<evidence type="ECO:0000256" key="1">
    <source>
        <dbReference type="SAM" id="SignalP"/>
    </source>
</evidence>
<name>A0A6M2D9C4_RHIMP</name>
<evidence type="ECO:0000313" key="2">
    <source>
        <dbReference type="EMBL" id="NOV42893.1"/>
    </source>
</evidence>
<dbReference type="EMBL" id="GHWJ01010156">
    <property type="protein sequence ID" value="NOV42893.1"/>
    <property type="molecule type" value="Transcribed_RNA"/>
</dbReference>
<keyword evidence="1" id="KW-0732">Signal</keyword>
<proteinExistence type="predicted"/>
<reference evidence="2" key="1">
    <citation type="submission" date="2019-09" db="EMBL/GenBank/DDBJ databases">
        <title>Organ-specific transcriptomic study of the physiology of the cattle tick, Rhipicephalus microplus.</title>
        <authorList>
            <person name="Tirloni L."/>
            <person name="Braz G."/>
            <person name="Gandara A.C.P."/>
            <person name="Sabadin G.A."/>
            <person name="da Silva R.M."/>
            <person name="Guizzo M.G."/>
            <person name="Machado J.A."/>
            <person name="Costa E.P."/>
            <person name="Gomes H.F."/>
            <person name="Moraes J."/>
            <person name="Mota M.B.S."/>
            <person name="Mesquita R.D."/>
            <person name="Alvarenga P.H."/>
            <person name="Alves F."/>
            <person name="Seixas A."/>
            <person name="da Fonseca R.N."/>
            <person name="Fogaca A."/>
            <person name="Logullo C."/>
            <person name="Tanaka A."/>
            <person name="Daffre S."/>
            <person name="Termignoni C."/>
            <person name="Vaz I.S.Jr."/>
            <person name="Oliveira P.L."/>
            <person name="Ribeiro J.M."/>
        </authorList>
    </citation>
    <scope>NUCLEOTIDE SEQUENCE</scope>
    <source>
        <strain evidence="2">Porto Alegre</strain>
    </source>
</reference>
<protein>
    <submittedName>
        <fullName evidence="2">Putative secreted protein ovary overexpressed</fullName>
    </submittedName>
</protein>
<dbReference type="AlphaFoldDB" id="A0A6M2D9C4"/>